<dbReference type="GO" id="GO:0015074">
    <property type="term" value="P:DNA integration"/>
    <property type="evidence" value="ECO:0007669"/>
    <property type="project" value="InterPro"/>
</dbReference>
<dbReference type="CDD" id="cd00397">
    <property type="entry name" value="DNA_BRE_C"/>
    <property type="match status" value="1"/>
</dbReference>
<sequence>MRIEATKADNETKVWLTDSEIEDLRRAAASYRDDVIIQLGAYVGLRAFEIPQVTPSGISTTDSGQYRLRVPRGKDTTGSGGKPRDAYLPPAVERDLQQFQNAENIAPNDPFVELTERGVRAAVKRTAEAAAERTGNDDFEHISSHDLRRRFAQRLLVDEDLNPRIVMQVGGWDSFAAIEPYLNSPTEGVVDDEFASVDVV</sequence>
<comment type="caution">
    <text evidence="3">The sequence shown here is derived from an EMBL/GenBank/DDBJ whole genome shotgun (WGS) entry which is preliminary data.</text>
</comment>
<keyword evidence="1" id="KW-0233">DNA recombination</keyword>
<dbReference type="RefSeq" id="WP_159764436.1">
    <property type="nucleotide sequence ID" value="NZ_WUUT01000004.1"/>
</dbReference>
<dbReference type="EMBL" id="WUUT01000004">
    <property type="protein sequence ID" value="MXR52315.1"/>
    <property type="molecule type" value="Genomic_DNA"/>
</dbReference>
<dbReference type="GO" id="GO:0006310">
    <property type="term" value="P:DNA recombination"/>
    <property type="evidence" value="ECO:0007669"/>
    <property type="project" value="UniProtKB-KW"/>
</dbReference>
<dbReference type="PROSITE" id="PS51898">
    <property type="entry name" value="TYR_RECOMBINASE"/>
    <property type="match status" value="1"/>
</dbReference>
<name>A0A6B0T2U3_9EURY</name>
<keyword evidence="4" id="KW-1185">Reference proteome</keyword>
<dbReference type="InterPro" id="IPR013762">
    <property type="entry name" value="Integrase-like_cat_sf"/>
</dbReference>
<accession>A0A6B0T2U3</accession>
<protein>
    <submittedName>
        <fullName evidence="3">Tyrosine-type recombinase/integrase</fullName>
    </submittedName>
</protein>
<dbReference type="InterPro" id="IPR002104">
    <property type="entry name" value="Integrase_catalytic"/>
</dbReference>
<gene>
    <name evidence="3" type="ORF">GRX03_11965</name>
</gene>
<dbReference type="SUPFAM" id="SSF56349">
    <property type="entry name" value="DNA breaking-rejoining enzymes"/>
    <property type="match status" value="1"/>
</dbReference>
<evidence type="ECO:0000256" key="1">
    <source>
        <dbReference type="ARBA" id="ARBA00023172"/>
    </source>
</evidence>
<evidence type="ECO:0000313" key="4">
    <source>
        <dbReference type="Proteomes" id="UP000466535"/>
    </source>
</evidence>
<dbReference type="Pfam" id="PF00589">
    <property type="entry name" value="Phage_integrase"/>
    <property type="match status" value="1"/>
</dbReference>
<evidence type="ECO:0000259" key="2">
    <source>
        <dbReference type="PROSITE" id="PS51898"/>
    </source>
</evidence>
<evidence type="ECO:0000313" key="3">
    <source>
        <dbReference type="EMBL" id="MXR52315.1"/>
    </source>
</evidence>
<dbReference type="Proteomes" id="UP000466535">
    <property type="component" value="Unassembled WGS sequence"/>
</dbReference>
<dbReference type="InterPro" id="IPR011010">
    <property type="entry name" value="DNA_brk_join_enz"/>
</dbReference>
<dbReference type="Gene3D" id="1.10.443.10">
    <property type="entry name" value="Intergrase catalytic core"/>
    <property type="match status" value="1"/>
</dbReference>
<dbReference type="AlphaFoldDB" id="A0A6B0T2U3"/>
<feature type="domain" description="Tyr recombinase" evidence="2">
    <location>
        <begin position="11"/>
        <end position="195"/>
    </location>
</feature>
<proteinExistence type="predicted"/>
<reference evidence="3 4" key="1">
    <citation type="submission" date="2019-12" db="EMBL/GenBank/DDBJ databases">
        <title>Isolation and characterization of three novel carbon monoxide-oxidizing members of Halobacteria from salione crusts and soils.</title>
        <authorList>
            <person name="Myers M.R."/>
            <person name="King G.M."/>
        </authorList>
    </citation>
    <scope>NUCLEOTIDE SEQUENCE [LARGE SCALE GENOMIC DNA]</scope>
    <source>
        <strain evidence="3 4">WSH3</strain>
    </source>
</reference>
<dbReference type="GO" id="GO:0003677">
    <property type="term" value="F:DNA binding"/>
    <property type="evidence" value="ECO:0007669"/>
    <property type="project" value="InterPro"/>
</dbReference>
<organism evidence="3 4">
    <name type="scientific">Halovenus carboxidivorans</name>
    <dbReference type="NCBI Taxonomy" id="2692199"/>
    <lineage>
        <taxon>Archaea</taxon>
        <taxon>Methanobacteriati</taxon>
        <taxon>Methanobacteriota</taxon>
        <taxon>Stenosarchaea group</taxon>
        <taxon>Halobacteria</taxon>
        <taxon>Halobacteriales</taxon>
        <taxon>Haloarculaceae</taxon>
        <taxon>Halovenus</taxon>
    </lineage>
</organism>
<dbReference type="OrthoDB" id="216982at2157"/>